<proteinExistence type="predicted"/>
<comment type="caution">
    <text evidence="1">The sequence shown here is derived from an EMBL/GenBank/DDBJ whole genome shotgun (WGS) entry which is preliminary data.</text>
</comment>
<name>G9YQI2_FLAPL</name>
<accession>G9YQI2</accession>
<reference evidence="1 2" key="1">
    <citation type="submission" date="2011-08" db="EMBL/GenBank/DDBJ databases">
        <authorList>
            <person name="Weinstock G."/>
            <person name="Sodergren E."/>
            <person name="Clifton S."/>
            <person name="Fulton L."/>
            <person name="Fulton B."/>
            <person name="Courtney L."/>
            <person name="Fronick C."/>
            <person name="Harrison M."/>
            <person name="Strong C."/>
            <person name="Farmer C."/>
            <person name="Delahaunty K."/>
            <person name="Markovic C."/>
            <person name="Hall O."/>
            <person name="Minx P."/>
            <person name="Tomlinson C."/>
            <person name="Mitreva M."/>
            <person name="Hou S."/>
            <person name="Chen J."/>
            <person name="Wollam A."/>
            <person name="Pepin K.H."/>
            <person name="Johnson M."/>
            <person name="Bhonagiri V."/>
            <person name="Zhang X."/>
            <person name="Suruliraj S."/>
            <person name="Warren W."/>
            <person name="Chinwalla A."/>
            <person name="Mardis E.R."/>
            <person name="Wilson R.K."/>
        </authorList>
    </citation>
    <scope>NUCLEOTIDE SEQUENCE [LARGE SCALE GENOMIC DNA]</scope>
    <source>
        <strain evidence="1 2">ATCC 29863</strain>
    </source>
</reference>
<sequence>MNRIQPMIESDRRRKFVACRSYNIDFLLPCDLNMRKMLLISLIM</sequence>
<protein>
    <submittedName>
        <fullName evidence="1">Uncharacterized protein</fullName>
    </submittedName>
</protein>
<dbReference type="EMBL" id="AGCK01000137">
    <property type="protein sequence ID" value="EHM51069.1"/>
    <property type="molecule type" value="Genomic_DNA"/>
</dbReference>
<evidence type="ECO:0000313" key="1">
    <source>
        <dbReference type="EMBL" id="EHM51069.1"/>
    </source>
</evidence>
<dbReference type="HOGENOM" id="CLU_3216575_0_0_9"/>
<organism evidence="1 2">
    <name type="scientific">Flavonifractor plautii ATCC 29863</name>
    <dbReference type="NCBI Taxonomy" id="411475"/>
    <lineage>
        <taxon>Bacteria</taxon>
        <taxon>Bacillati</taxon>
        <taxon>Bacillota</taxon>
        <taxon>Clostridia</taxon>
        <taxon>Eubacteriales</taxon>
        <taxon>Oscillospiraceae</taxon>
        <taxon>Flavonifractor</taxon>
    </lineage>
</organism>
<evidence type="ECO:0000313" key="2">
    <source>
        <dbReference type="Proteomes" id="UP000004459"/>
    </source>
</evidence>
<dbReference type="AlphaFoldDB" id="G9YQI2"/>
<gene>
    <name evidence="1" type="ORF">HMPREF0372_01775</name>
</gene>
<dbReference type="Proteomes" id="UP000004459">
    <property type="component" value="Unassembled WGS sequence"/>
</dbReference>